<feature type="compositionally biased region" description="Low complexity" evidence="1">
    <location>
        <begin position="1949"/>
        <end position="1981"/>
    </location>
</feature>
<keyword evidence="2" id="KW-0472">Membrane</keyword>
<dbReference type="SUPFAM" id="SSF49373">
    <property type="entry name" value="Invasin/intimin cell-adhesion fragments"/>
    <property type="match status" value="1"/>
</dbReference>
<evidence type="ECO:0000256" key="2">
    <source>
        <dbReference type="SAM" id="Phobius"/>
    </source>
</evidence>
<sequence length="2102" mass="229026">MNRKRSKSKSVLSFWLVVMLILQTLTFAVPTYAESEASPAEKYEEDQLVVTDKLTDNETGQLVTEDTAKVILPMSVGLPTDKTAVFMEANVPFPLEVKQGNDAINPNGIIQGRQQFTLKSEGLNVPVNGDDSNPTNADPEKYIQKGDWIELTREDYFKEVQLPTATKVLNAQTESGMRQLGTAYFTPNSIRIVFNGDDNFFNGVGRNIVFSFETTADADVTGMAYGEIKPIDIFGTGYQLENPDVTPAYSITLSSPGMIRWDQWSYRGIQPAQFVEGAITWESTVSAFDQFDDTIQLPLDGTTFYTNPATYANVKGIYVLGSFKVNGVEVNPDIDGEGALSYIFPVGTGENPKVEYKVWIPKEGYYYEYRNPPGNLGRSYRVMFGKAELQQDGTKLVEAGQEISFAPDWIQAVASYDHSSETITWTVNVNSKYNKKGLKDFTITNVLPDGLEFDSATWQTWVDGIQSTETSITPDANGVYSFGDIDGRVELVIKSKVINGSDFRIDPRANWNLDTPNDIQNNDVMSGLRPAAVTDEAIVTIGAHTFTKGGTVSQEDFNLGGVTWTVNLAPQYALPDAVVYDVLVHGGDLNILDNAVDITNEVDVATIAKIKANINTAQLWKQYHQGSLKSANGLNVKAIPLTVDGEVVADLIKVTGYTTDQNASFSFRALETKPDILFRQNINTEKAKWNRALLFDGEAVKSAQNSVNLHVTMLNKEMLFASKPLKIDGTPENVTPNNVASYIRDNNNEAWTISGYDQTTKTVTFRLSVNMPGYNTDEMAKDGGNRVASNIKLVDTLPEGWEFVPFSEGKEFELWEGSSSNGAYASGRSDLRNDAKKIIEPGTPAHVVSFSKSGNVGTFNFSKLESPYVILVKARPSNAALEQYLEEYTTNGTTQQVVYNTADFHMTWGGEEKVVTEQRKVIVPVRALSKSVNKPFPGVLEWTVDYTPPFNMEQGIYLQDTIGAGMKLRYDENDNPILTAPSMAVYRAKLTTSGTLEREGAALDLSAPNAEVQVEAGPGVGGTTVIKFHLSDPNQLYQFVYQTEVDRSQEPKAGDKMGNEVKLMGDDKLQSISAKSETTLDSSDVAGSSTSNALLPLIKVDPDGKPLGDVCFELYKKSDGTKVADGKTASDGKRNLLFPDPGYYELIETCYDEDTYLPNTKVYQVYVGNTPGKPIWVDGVKVTSDDPLIVPTPAAGGLQIDNTVTGNGGDQNKDFSYTIVFGGEDEDAEYEYVKDGVKATLKSGESIILKHGEEITFPKLLEGLSYKVTQQSYTNDGYTTDPETRVYSGAIEKGTVTKLGYVNNRTIQGHLLIDNTVTGSGDRNKDFEYTVIFTGVGADGTYSYTKSNSTTGTIESGQKVVLKHGESITISNLPVGLTYTVQQTDYTSEDYETTPEDFTLTGDIEESQTAEAKFINHKDAGGGLLVSNTVTGNGSDMNKDFEYTVIFTGAGADRTYTYTKSDGTTGNIKSGDTFELKHGQTILIEDILKNTGYVVTEADYTAEGYTTDPTSREHVGTIEGGVIEEALFKNARYLPGTLALEPKVQKVRGDGKTPTELTATLTGEDGTPVEGEEIIFIVDGVEVGRGITDENGKVTILYTPPKLTEVTPKEHEVIAKTNATSPSGVPYNEDDAKIITMPAALTGVLRNNETREIIPNAEIVVRNLKTGEEEIITTDSEGRYYHPVQRDEEYTITYIRMINIGGVPTPIPFTQKAFIEDTDVTTEGDLIPAEIAAVGIVLFKQSNGNTTLLNAAFAGNLKIYLKDATGNYVLENGVPKAFPLANNGTFLAEGLTIGNYMMEVRYGFESGKELVLVKDKVLNLANIDELNISEELVDPYGTVYDETTGDANTGAKIEGATVTLYYADTPRNIAKGITPGTKVVLPAIPGFEPNDNASPEQFSDINGFYAYMVFPEADYYLVVTKEGYEKYTSPIISVEWDIVKYDVPMKPIGTNPGTPGNPENPVNPGTPGNPENPVNPGTPGNLENPVNPGTPGNPENPVNPGTPGNSGSDSGLEDNSEEPSDTPSSQNNTKAPGNKPNANNNLQANANSNNQTNNGANKDSKLDNVPKTGDDSMPPIFYMALALMSLIMLGFLLLGNKKKKHI</sequence>
<comment type="caution">
    <text evidence="4">The sequence shown here is derived from an EMBL/GenBank/DDBJ whole genome shotgun (WGS) entry which is preliminary data.</text>
</comment>
<feature type="region of interest" description="Disordered" evidence="1">
    <location>
        <begin position="1949"/>
        <end position="2068"/>
    </location>
</feature>
<dbReference type="InterPro" id="IPR008964">
    <property type="entry name" value="Invasin/intimin_cell_adhesion"/>
</dbReference>
<dbReference type="InterPro" id="IPR013783">
    <property type="entry name" value="Ig-like_fold"/>
</dbReference>
<gene>
    <name evidence="4" type="ORF">P9B03_16730</name>
</gene>
<dbReference type="Gene3D" id="2.60.40.1140">
    <property type="entry name" value="Collagen-binding surface protein Cna, B-type domain"/>
    <property type="match status" value="3"/>
</dbReference>
<dbReference type="Pfam" id="PF24547">
    <property type="entry name" value="DUF7601"/>
    <property type="match status" value="3"/>
</dbReference>
<dbReference type="InterPro" id="IPR055382">
    <property type="entry name" value="DUF7601"/>
</dbReference>
<evidence type="ECO:0000259" key="3">
    <source>
        <dbReference type="Pfam" id="PF24547"/>
    </source>
</evidence>
<feature type="compositionally biased region" description="Acidic residues" evidence="1">
    <location>
        <begin position="2011"/>
        <end position="2020"/>
    </location>
</feature>
<reference evidence="4 5" key="1">
    <citation type="submission" date="2023-03" db="EMBL/GenBank/DDBJ databases">
        <title>Bacillus Genome Sequencing.</title>
        <authorList>
            <person name="Dunlap C."/>
        </authorList>
    </citation>
    <scope>NUCLEOTIDE SEQUENCE [LARGE SCALE GENOMIC DNA]</scope>
    <source>
        <strain evidence="4 5">B-59205</strain>
    </source>
</reference>
<keyword evidence="5" id="KW-1185">Reference proteome</keyword>
<keyword evidence="2" id="KW-0812">Transmembrane</keyword>
<evidence type="ECO:0000313" key="4">
    <source>
        <dbReference type="EMBL" id="MEC1180150.1"/>
    </source>
</evidence>
<proteinExistence type="predicted"/>
<feature type="transmembrane region" description="Helical" evidence="2">
    <location>
        <begin position="2076"/>
        <end position="2094"/>
    </location>
</feature>
<evidence type="ECO:0000313" key="5">
    <source>
        <dbReference type="Proteomes" id="UP001344888"/>
    </source>
</evidence>
<keyword evidence="2" id="KW-1133">Transmembrane helix</keyword>
<feature type="domain" description="DUF7601" evidence="3">
    <location>
        <begin position="1422"/>
        <end position="1532"/>
    </location>
</feature>
<dbReference type="RefSeq" id="WP_326124704.1">
    <property type="nucleotide sequence ID" value="NZ_JARSFG010000022.1"/>
</dbReference>
<dbReference type="NCBIfam" id="TIGR01167">
    <property type="entry name" value="LPXTG_anchor"/>
    <property type="match status" value="1"/>
</dbReference>
<accession>A0AAW9NRI1</accession>
<dbReference type="EMBL" id="JARSFG010000022">
    <property type="protein sequence ID" value="MEC1180150.1"/>
    <property type="molecule type" value="Genomic_DNA"/>
</dbReference>
<dbReference type="Gene3D" id="2.60.40.10">
    <property type="entry name" value="Immunoglobulins"/>
    <property type="match status" value="2"/>
</dbReference>
<dbReference type="Proteomes" id="UP001344888">
    <property type="component" value="Unassembled WGS sequence"/>
</dbReference>
<feature type="compositionally biased region" description="Low complexity" evidence="1">
    <location>
        <begin position="2027"/>
        <end position="2057"/>
    </location>
</feature>
<name>A0AAW9NRI1_9BACL</name>
<protein>
    <submittedName>
        <fullName evidence="4">DUF5979 domain-containing protein</fullName>
    </submittedName>
</protein>
<feature type="domain" description="DUF7601" evidence="3">
    <location>
        <begin position="1309"/>
        <end position="1418"/>
    </location>
</feature>
<feature type="compositionally biased region" description="Basic and acidic residues" evidence="1">
    <location>
        <begin position="2058"/>
        <end position="2068"/>
    </location>
</feature>
<feature type="domain" description="DUF7601" evidence="3">
    <location>
        <begin position="1196"/>
        <end position="1305"/>
    </location>
</feature>
<organism evidence="4 5">
    <name type="scientific">Metasolibacillus meyeri</name>
    <dbReference type="NCBI Taxonomy" id="1071052"/>
    <lineage>
        <taxon>Bacteria</taxon>
        <taxon>Bacillati</taxon>
        <taxon>Bacillota</taxon>
        <taxon>Bacilli</taxon>
        <taxon>Bacillales</taxon>
        <taxon>Caryophanaceae</taxon>
        <taxon>Metasolibacillus</taxon>
    </lineage>
</organism>
<evidence type="ECO:0000256" key="1">
    <source>
        <dbReference type="SAM" id="MobiDB-lite"/>
    </source>
</evidence>